<feature type="chain" id="PRO_5017033611" description="PA14 domain-containing protein" evidence="1">
    <location>
        <begin position="23"/>
        <end position="1680"/>
    </location>
</feature>
<organism evidence="3 4">
    <name type="scientific">Corallincola holothuriorum</name>
    <dbReference type="NCBI Taxonomy" id="2282215"/>
    <lineage>
        <taxon>Bacteria</taxon>
        <taxon>Pseudomonadati</taxon>
        <taxon>Pseudomonadota</taxon>
        <taxon>Gammaproteobacteria</taxon>
        <taxon>Alteromonadales</taxon>
        <taxon>Psychromonadaceae</taxon>
        <taxon>Corallincola</taxon>
    </lineage>
</organism>
<evidence type="ECO:0000313" key="4">
    <source>
        <dbReference type="Proteomes" id="UP000252558"/>
    </source>
</evidence>
<evidence type="ECO:0000259" key="2">
    <source>
        <dbReference type="PROSITE" id="PS51820"/>
    </source>
</evidence>
<accession>A0A368NI52</accession>
<dbReference type="SMART" id="SM00758">
    <property type="entry name" value="PA14"/>
    <property type="match status" value="2"/>
</dbReference>
<evidence type="ECO:0000256" key="1">
    <source>
        <dbReference type="SAM" id="SignalP"/>
    </source>
</evidence>
<proteinExistence type="predicted"/>
<keyword evidence="4" id="KW-1185">Reference proteome</keyword>
<dbReference type="InterPro" id="IPR055729">
    <property type="entry name" value="DUF7305"/>
</dbReference>
<dbReference type="OrthoDB" id="9790247at2"/>
<keyword evidence="1" id="KW-0732">Signal</keyword>
<feature type="signal peptide" evidence="1">
    <location>
        <begin position="1"/>
        <end position="22"/>
    </location>
</feature>
<dbReference type="InterPro" id="IPR046524">
    <property type="entry name" value="DUF6701"/>
</dbReference>
<comment type="caution">
    <text evidence="3">The sequence shown here is derived from an EMBL/GenBank/DDBJ whole genome shotgun (WGS) entry which is preliminary data.</text>
</comment>
<reference evidence="3 4" key="1">
    <citation type="submission" date="2018-07" db="EMBL/GenBank/DDBJ databases">
        <title>Corallincola holothuriorum sp. nov., a new facultative anaerobe isolated from sea cucumber Apostichopus japonicus.</title>
        <authorList>
            <person name="Xia H."/>
        </authorList>
    </citation>
    <scope>NUCLEOTIDE SEQUENCE [LARGE SCALE GENOMIC DNA]</scope>
    <source>
        <strain evidence="3 4">C4</strain>
    </source>
</reference>
<dbReference type="EMBL" id="QPID01000005">
    <property type="protein sequence ID" value="RCU49836.1"/>
    <property type="molecule type" value="Genomic_DNA"/>
</dbReference>
<dbReference type="PROSITE" id="PS51820">
    <property type="entry name" value="PA14"/>
    <property type="match status" value="2"/>
</dbReference>
<dbReference type="Gene3D" id="3.90.182.10">
    <property type="entry name" value="Toxin - Anthrax Protective Antigen,domain 1"/>
    <property type="match status" value="2"/>
</dbReference>
<dbReference type="Proteomes" id="UP000252558">
    <property type="component" value="Unassembled WGS sequence"/>
</dbReference>
<feature type="domain" description="PA14" evidence="2">
    <location>
        <begin position="476"/>
        <end position="630"/>
    </location>
</feature>
<sequence>MKSMLRLVVLFTFLLVSPFSLAVTCDALFTKPAQSWDINGRLTMYNNSRIYNSIDGQLPFVNSTPDPLPNNSCRSIPGPDVCSITGTSAVGRDTFTFQVSSSNEFIQANNGEQIVLGEAPFNGNEFGAIQINGGRVEFSANHSEYKVGSIQINNSSARLTFPEGIFWVNGIFTLNDGRVELSGSGTATVMVKDHFEVNSGNGRINNNGDPKRLLFYSGQTTRFNDGRIWATVFADNDFVMNNGSELNGAVNGKNVVMNDGDINGVDVTGIDFSPICGDEPPLLPDIPQTCPSPETIGAGVTWSTFDSSAVGHTPAADATEFQQLINTYANDTYLFGSSIVDEINGGGTDINPHSSQQDYYISTFTGYIEAPEDGIYEFAIDGDDAVEVLIDGQVITGWYGEHARAGLPQFPAQIGLEQGFHRVEFRHQELAVEEFFYLYWKTPSDIANGASLTIVPTDNLSTCFSTKPPIIPECPVPVAGLDFYTFDKPPGAPLDAAQFQTLVDNYGRLGTEQGRSVVATIDGSGNPHGADDYFLSRFIGYIHVPETGQYKFAVDGDDAVELLIDGEVITGWYGAHGDCNYCTTYQASVGLDAGYHEIEYRHEEESGSNAYRLLWQAPSDSSFSIVADAVLERCPPPTYEWGRTEMNNGSGSVTFSNDYLGITPLVFVMPTMVYPDALQDGPASVAVRNVTSTGFDIVQLEAPNRYTSQPGQKPMVDVDYFVTLPGRVQMPGGGEFEAGTIETQKYQGKTTDSGTGRGGWEALSFDAVFATTPAVLGQIQSNNNPDLWKTTVIRNVTGSGAQLAIEMSEVPGRTNAQGRPTSPETIAYLAGTGSGSFQSNSETILYEFGRGRTHGNNGRTRDLDQQCEYLNSHINDYIDPPVLVANKNSRDGSDGGWLRRCQNFRQAASFVTDEDQANDRDRAHLPEDVGYIALTYRSNTDPIYDFIITTSPDALTCRVQEIGIRVEQNGVLVGGYLGDIQINTDTDNGIWSAVDANGVLQDLGNGDIRYSFNASDGGEIVLGLDNVVPETVTITVSDGLSSNSAAVTFRAKGFFAEITPWHDPSFAIPNQLAGQPFNLVLTAVGDDPSQPGCEPLVDFEGAKSLEMWQGYVDPDPAAGLLAEIDGVALGVGEANAVSIAAEFALGVATLSNVTYWDAGKISLHAKDLYDTGDPPADTGDEILQGSSEILFSPQSLRIDKIYRSGDITALNPGGTASDTDSDGFVAADAPFDMVIQALAVDGATVTSSYRVGLALTRLRDTPSNSNAKDGILRYVDGEGLIAPIVPLPPWAPPGASLALPETVFDKGVATISSLYFSEVGSIQIGIDSGDWQVTGNSLTIPASTQPAIGRFYPDHFVLTSDLTTDGNSSNPLCVAGFSYMGDEALTVEYQVEAVSANGTLTKNYDYPTLGYETGILGLAAEDSSDGVDLGGRLVNVIAADRADSWKEGVYTFSSNTASLEKALTGAIDGPFPLLQLSLVVTTEMDGVNFDTLDEDADSPGDCTDDSDITSGECSSRRIGGTLDLRFGRLVTASNYGSELLALPIPISVETYDGSSFITEIDDSCTIIDTAYVTMNSEPAGTLDNIALLDGSGTTNAGYAEPIRQGQLQFTLSAPGEGNTGRAEIRFNLNALPFFQFEWDCANDLTSCNGLGVDNPPVAEGFFGRYRGNERVIYWRETGAN</sequence>
<gene>
    <name evidence="3" type="ORF">DU002_09370</name>
</gene>
<dbReference type="Pfam" id="PF07691">
    <property type="entry name" value="PA14"/>
    <property type="match status" value="2"/>
</dbReference>
<name>A0A368NI52_9GAMM</name>
<feature type="domain" description="PA14" evidence="2">
    <location>
        <begin position="319"/>
        <end position="454"/>
    </location>
</feature>
<evidence type="ECO:0000313" key="3">
    <source>
        <dbReference type="EMBL" id="RCU49836.1"/>
    </source>
</evidence>
<dbReference type="Pfam" id="PF20419">
    <property type="entry name" value="DUF6701"/>
    <property type="match status" value="1"/>
</dbReference>
<protein>
    <recommendedName>
        <fullName evidence="2">PA14 domain-containing protein</fullName>
    </recommendedName>
</protein>
<dbReference type="Pfam" id="PF23981">
    <property type="entry name" value="DUF7305"/>
    <property type="match status" value="1"/>
</dbReference>
<dbReference type="SUPFAM" id="SSF56988">
    <property type="entry name" value="Anthrax protective antigen"/>
    <property type="match status" value="2"/>
</dbReference>
<dbReference type="InterPro" id="IPR011658">
    <property type="entry name" value="PA14_dom"/>
</dbReference>
<dbReference type="InterPro" id="IPR037524">
    <property type="entry name" value="PA14/GLEYA"/>
</dbReference>
<dbReference type="RefSeq" id="WP_114338122.1">
    <property type="nucleotide sequence ID" value="NZ_QPID01000005.1"/>
</dbReference>